<protein>
    <submittedName>
        <fullName evidence="1">Uncharacterized protein</fullName>
    </submittedName>
</protein>
<dbReference type="AlphaFoldDB" id="X1RLA9"/>
<evidence type="ECO:0000313" key="1">
    <source>
        <dbReference type="EMBL" id="GAI81418.1"/>
    </source>
</evidence>
<name>X1RLA9_9ZZZZ</name>
<feature type="non-terminal residue" evidence="1">
    <location>
        <position position="1"/>
    </location>
</feature>
<organism evidence="1">
    <name type="scientific">marine sediment metagenome</name>
    <dbReference type="NCBI Taxonomy" id="412755"/>
    <lineage>
        <taxon>unclassified sequences</taxon>
        <taxon>metagenomes</taxon>
        <taxon>ecological metagenomes</taxon>
    </lineage>
</organism>
<comment type="caution">
    <text evidence="1">The sequence shown here is derived from an EMBL/GenBank/DDBJ whole genome shotgun (WGS) entry which is preliminary data.</text>
</comment>
<sequence>HLRFALGALHVIFLPISLIDELITAESQPQGHHIGSSPPARAENDL</sequence>
<dbReference type="EMBL" id="BARW01009514">
    <property type="protein sequence ID" value="GAI81418.1"/>
    <property type="molecule type" value="Genomic_DNA"/>
</dbReference>
<accession>X1RLA9</accession>
<reference evidence="1" key="1">
    <citation type="journal article" date="2014" name="Front. Microbiol.">
        <title>High frequency of phylogenetically diverse reductive dehalogenase-homologous genes in deep subseafloor sedimentary metagenomes.</title>
        <authorList>
            <person name="Kawai M."/>
            <person name="Futagami T."/>
            <person name="Toyoda A."/>
            <person name="Takaki Y."/>
            <person name="Nishi S."/>
            <person name="Hori S."/>
            <person name="Arai W."/>
            <person name="Tsubouchi T."/>
            <person name="Morono Y."/>
            <person name="Uchiyama I."/>
            <person name="Ito T."/>
            <person name="Fujiyama A."/>
            <person name="Inagaki F."/>
            <person name="Takami H."/>
        </authorList>
    </citation>
    <scope>NUCLEOTIDE SEQUENCE</scope>
    <source>
        <strain evidence="1">Expedition CK06-06</strain>
    </source>
</reference>
<proteinExistence type="predicted"/>
<gene>
    <name evidence="1" type="ORF">S12H4_19109</name>
</gene>